<reference evidence="2" key="2">
    <citation type="journal article" date="2017" name="Nat. Plants">
        <title>The Aegilops tauschii genome reveals multiple impacts of transposons.</title>
        <authorList>
            <person name="Zhao G."/>
            <person name="Zou C."/>
            <person name="Li K."/>
            <person name="Wang K."/>
            <person name="Li T."/>
            <person name="Gao L."/>
            <person name="Zhang X."/>
            <person name="Wang H."/>
            <person name="Yang Z."/>
            <person name="Liu X."/>
            <person name="Jiang W."/>
            <person name="Mao L."/>
            <person name="Kong X."/>
            <person name="Jiao Y."/>
            <person name="Jia J."/>
        </authorList>
    </citation>
    <scope>NUCLEOTIDE SEQUENCE [LARGE SCALE GENOMIC DNA]</scope>
    <source>
        <strain evidence="2">cv. AL8/78</strain>
    </source>
</reference>
<dbReference type="EnsemblPlants" id="AET2Gv20308600.17">
    <property type="protein sequence ID" value="AET2Gv20308600.17"/>
    <property type="gene ID" value="AET2Gv20308600"/>
</dbReference>
<evidence type="ECO:0000313" key="2">
    <source>
        <dbReference type="Proteomes" id="UP000015105"/>
    </source>
</evidence>
<dbReference type="Proteomes" id="UP000015105">
    <property type="component" value="Chromosome 2D"/>
</dbReference>
<reference evidence="2" key="1">
    <citation type="journal article" date="2014" name="Science">
        <title>Ancient hybridizations among the ancestral genomes of bread wheat.</title>
        <authorList>
            <consortium name="International Wheat Genome Sequencing Consortium,"/>
            <person name="Marcussen T."/>
            <person name="Sandve S.R."/>
            <person name="Heier L."/>
            <person name="Spannagl M."/>
            <person name="Pfeifer M."/>
            <person name="Jakobsen K.S."/>
            <person name="Wulff B.B."/>
            <person name="Steuernagel B."/>
            <person name="Mayer K.F."/>
            <person name="Olsen O.A."/>
        </authorList>
    </citation>
    <scope>NUCLEOTIDE SEQUENCE [LARGE SCALE GENOMIC DNA]</scope>
    <source>
        <strain evidence="2">cv. AL8/78</strain>
    </source>
</reference>
<reference evidence="1" key="3">
    <citation type="journal article" date="2017" name="Nature">
        <title>Genome sequence of the progenitor of the wheat D genome Aegilops tauschii.</title>
        <authorList>
            <person name="Luo M.C."/>
            <person name="Gu Y.Q."/>
            <person name="Puiu D."/>
            <person name="Wang H."/>
            <person name="Twardziok S.O."/>
            <person name="Deal K.R."/>
            <person name="Huo N."/>
            <person name="Zhu T."/>
            <person name="Wang L."/>
            <person name="Wang Y."/>
            <person name="McGuire P.E."/>
            <person name="Liu S."/>
            <person name="Long H."/>
            <person name="Ramasamy R.K."/>
            <person name="Rodriguez J.C."/>
            <person name="Van S.L."/>
            <person name="Yuan L."/>
            <person name="Wang Z."/>
            <person name="Xia Z."/>
            <person name="Xiao L."/>
            <person name="Anderson O.D."/>
            <person name="Ouyang S."/>
            <person name="Liang Y."/>
            <person name="Zimin A.V."/>
            <person name="Pertea G."/>
            <person name="Qi P."/>
            <person name="Bennetzen J.L."/>
            <person name="Dai X."/>
            <person name="Dawson M.W."/>
            <person name="Muller H.G."/>
            <person name="Kugler K."/>
            <person name="Rivarola-Duarte L."/>
            <person name="Spannagl M."/>
            <person name="Mayer K.F.X."/>
            <person name="Lu F.H."/>
            <person name="Bevan M.W."/>
            <person name="Leroy P."/>
            <person name="Li P."/>
            <person name="You F.M."/>
            <person name="Sun Q."/>
            <person name="Liu Z."/>
            <person name="Lyons E."/>
            <person name="Wicker T."/>
            <person name="Salzberg S.L."/>
            <person name="Devos K.M."/>
            <person name="Dvorak J."/>
        </authorList>
    </citation>
    <scope>NUCLEOTIDE SEQUENCE [LARGE SCALE GENOMIC DNA]</scope>
    <source>
        <strain evidence="1">cv. AL8/78</strain>
    </source>
</reference>
<organism evidence="1 2">
    <name type="scientific">Aegilops tauschii subsp. strangulata</name>
    <name type="common">Goatgrass</name>
    <dbReference type="NCBI Taxonomy" id="200361"/>
    <lineage>
        <taxon>Eukaryota</taxon>
        <taxon>Viridiplantae</taxon>
        <taxon>Streptophyta</taxon>
        <taxon>Embryophyta</taxon>
        <taxon>Tracheophyta</taxon>
        <taxon>Spermatophyta</taxon>
        <taxon>Magnoliopsida</taxon>
        <taxon>Liliopsida</taxon>
        <taxon>Poales</taxon>
        <taxon>Poaceae</taxon>
        <taxon>BOP clade</taxon>
        <taxon>Pooideae</taxon>
        <taxon>Triticodae</taxon>
        <taxon>Triticeae</taxon>
        <taxon>Triticinae</taxon>
        <taxon>Aegilops</taxon>
    </lineage>
</organism>
<reference evidence="1" key="5">
    <citation type="journal article" date="2021" name="G3 (Bethesda)">
        <title>Aegilops tauschii genome assembly Aet v5.0 features greater sequence contiguity and improved annotation.</title>
        <authorList>
            <person name="Wang L."/>
            <person name="Zhu T."/>
            <person name="Rodriguez J.C."/>
            <person name="Deal K.R."/>
            <person name="Dubcovsky J."/>
            <person name="McGuire P.E."/>
            <person name="Lux T."/>
            <person name="Spannagl M."/>
            <person name="Mayer K.F.X."/>
            <person name="Baldrich P."/>
            <person name="Meyers B.C."/>
            <person name="Huo N."/>
            <person name="Gu Y.Q."/>
            <person name="Zhou H."/>
            <person name="Devos K.M."/>
            <person name="Bennetzen J.L."/>
            <person name="Unver T."/>
            <person name="Budak H."/>
            <person name="Gulick P.J."/>
            <person name="Galiba G."/>
            <person name="Kalapos B."/>
            <person name="Nelson D.R."/>
            <person name="Li P."/>
            <person name="You F.M."/>
            <person name="Luo M.C."/>
            <person name="Dvorak J."/>
        </authorList>
    </citation>
    <scope>NUCLEOTIDE SEQUENCE [LARGE SCALE GENOMIC DNA]</scope>
    <source>
        <strain evidence="1">cv. AL8/78</strain>
    </source>
</reference>
<dbReference type="Gramene" id="AET2Gv20308600.17">
    <property type="protein sequence ID" value="AET2Gv20308600.17"/>
    <property type="gene ID" value="AET2Gv20308600"/>
</dbReference>
<evidence type="ECO:0000313" key="1">
    <source>
        <dbReference type="EnsemblPlants" id="AET2Gv20308600.17"/>
    </source>
</evidence>
<dbReference type="AlphaFoldDB" id="A0A453AYY1"/>
<reference evidence="1" key="4">
    <citation type="submission" date="2019-03" db="UniProtKB">
        <authorList>
            <consortium name="EnsemblPlants"/>
        </authorList>
    </citation>
    <scope>IDENTIFICATION</scope>
</reference>
<keyword evidence="2" id="KW-1185">Reference proteome</keyword>
<protein>
    <submittedName>
        <fullName evidence="1">Uncharacterized protein</fullName>
    </submittedName>
</protein>
<accession>A0A453AYY1</accession>
<name>A0A453AYY1_AEGTS</name>
<proteinExistence type="predicted"/>
<sequence>GAATAAPCTLVEAGTCILVVNGCTSPLIPLDVCAPSPNT</sequence>